<dbReference type="Proteomes" id="UP000274199">
    <property type="component" value="Segment"/>
</dbReference>
<proteinExistence type="predicted"/>
<reference evidence="2 3" key="1">
    <citation type="submission" date="2018-09" db="EMBL/GenBank/DDBJ databases">
        <title>Comparative Genomic Analysis of Eight Novel Haloalkaliphilic Bacteriophages from Lake Elmenteita, Kenya.</title>
        <authorList>
            <person name="Akhwale J.K."/>
        </authorList>
    </citation>
    <scope>NUCLEOTIDE SEQUENCE [LARGE SCALE GENOMIC DNA]</scope>
</reference>
<evidence type="ECO:0000313" key="3">
    <source>
        <dbReference type="Proteomes" id="UP000274199"/>
    </source>
</evidence>
<organism evidence="2 3">
    <name type="scientific">Bacillus phage vB_BcoS-136</name>
    <dbReference type="NCBI Taxonomy" id="2419619"/>
    <lineage>
        <taxon>Viruses</taxon>
        <taxon>Duplodnaviria</taxon>
        <taxon>Heunggongvirae</taxon>
        <taxon>Uroviricota</taxon>
        <taxon>Caudoviricetes</taxon>
        <taxon>Heleneionescovirinae</taxon>
        <taxon>Kenyattavirus</taxon>
        <taxon>Kenyattavirus kv136</taxon>
    </lineage>
</organism>
<gene>
    <name evidence="2" type="ORF">vBBcoS136_00249</name>
</gene>
<keyword evidence="3" id="KW-1185">Reference proteome</keyword>
<protein>
    <submittedName>
        <fullName evidence="2">Uncharacterized protein</fullName>
    </submittedName>
</protein>
<name>A0A3G3BVU2_9CAUD</name>
<accession>A0A3G3BVU2</accession>
<feature type="region of interest" description="Disordered" evidence="1">
    <location>
        <begin position="175"/>
        <end position="198"/>
    </location>
</feature>
<evidence type="ECO:0000313" key="2">
    <source>
        <dbReference type="EMBL" id="AYP68363.1"/>
    </source>
</evidence>
<sequence length="198" mass="23748">MAKKTRKCQMCKEQGLLEEMQFELVGKTKPVKKYYHNHCYQEFLKEKEFKAKEQMEKDELNEVIKNIYGIKEIPSQAWVLLEKLRGGNPVFGKQNIGKRYKEGYEYPLIKETFEHCSDTIEYWNSVKDFNGFMGAFRYALTIVIDKIYYVEQRMKERESKKKLIEQHTIEMKSHEQEFESNYKKKTSNTTDISDFLDD</sequence>
<dbReference type="EMBL" id="MH884508">
    <property type="protein sequence ID" value="AYP68363.1"/>
    <property type="molecule type" value="Genomic_DNA"/>
</dbReference>
<evidence type="ECO:0000256" key="1">
    <source>
        <dbReference type="SAM" id="MobiDB-lite"/>
    </source>
</evidence>